<dbReference type="InterPro" id="IPR003660">
    <property type="entry name" value="HAMP_dom"/>
</dbReference>
<evidence type="ECO:0000259" key="13">
    <source>
        <dbReference type="PROSITE" id="PS50109"/>
    </source>
</evidence>
<dbReference type="InterPro" id="IPR036097">
    <property type="entry name" value="HisK_dim/P_sf"/>
</dbReference>
<dbReference type="SUPFAM" id="SSF55874">
    <property type="entry name" value="ATPase domain of HSP90 chaperone/DNA topoisomerase II/histidine kinase"/>
    <property type="match status" value="1"/>
</dbReference>
<evidence type="ECO:0000256" key="1">
    <source>
        <dbReference type="ARBA" id="ARBA00000085"/>
    </source>
</evidence>
<name>A0ABW2A601_9GAMM</name>
<evidence type="ECO:0000256" key="3">
    <source>
        <dbReference type="ARBA" id="ARBA00012438"/>
    </source>
</evidence>
<keyword evidence="16" id="KW-1185">Reference proteome</keyword>
<dbReference type="InterPro" id="IPR004358">
    <property type="entry name" value="Sig_transdc_His_kin-like_C"/>
</dbReference>
<keyword evidence="5" id="KW-0808">Transferase</keyword>
<dbReference type="CDD" id="cd00075">
    <property type="entry name" value="HATPase"/>
    <property type="match status" value="1"/>
</dbReference>
<evidence type="ECO:0000256" key="6">
    <source>
        <dbReference type="ARBA" id="ARBA00022692"/>
    </source>
</evidence>
<evidence type="ECO:0000313" key="15">
    <source>
        <dbReference type="EMBL" id="MFC6672868.1"/>
    </source>
</evidence>
<comment type="subcellular location">
    <subcellularLocation>
        <location evidence="2">Membrane</location>
        <topology evidence="2">Multi-pass membrane protein</topology>
    </subcellularLocation>
</comment>
<proteinExistence type="predicted"/>
<evidence type="ECO:0000256" key="12">
    <source>
        <dbReference type="ARBA" id="ARBA00023136"/>
    </source>
</evidence>
<dbReference type="GO" id="GO:0005524">
    <property type="term" value="F:ATP binding"/>
    <property type="evidence" value="ECO:0007669"/>
    <property type="project" value="UniProtKB-KW"/>
</dbReference>
<comment type="caution">
    <text evidence="15">The sequence shown here is derived from an EMBL/GenBank/DDBJ whole genome shotgun (WGS) entry which is preliminary data.</text>
</comment>
<accession>A0ABW2A601</accession>
<evidence type="ECO:0000256" key="4">
    <source>
        <dbReference type="ARBA" id="ARBA00022553"/>
    </source>
</evidence>
<dbReference type="PROSITE" id="PS50885">
    <property type="entry name" value="HAMP"/>
    <property type="match status" value="1"/>
</dbReference>
<keyword evidence="6" id="KW-0812">Transmembrane</keyword>
<protein>
    <recommendedName>
        <fullName evidence="3">histidine kinase</fullName>
        <ecNumber evidence="3">2.7.13.3</ecNumber>
    </recommendedName>
</protein>
<reference evidence="16" key="1">
    <citation type="journal article" date="2019" name="Int. J. Syst. Evol. Microbiol.">
        <title>The Global Catalogue of Microorganisms (GCM) 10K type strain sequencing project: providing services to taxonomists for standard genome sequencing and annotation.</title>
        <authorList>
            <consortium name="The Broad Institute Genomics Platform"/>
            <consortium name="The Broad Institute Genome Sequencing Center for Infectious Disease"/>
            <person name="Wu L."/>
            <person name="Ma J."/>
        </authorList>
    </citation>
    <scope>NUCLEOTIDE SEQUENCE [LARGE SCALE GENOMIC DNA]</scope>
    <source>
        <strain evidence="16">NBRC 111756</strain>
    </source>
</reference>
<dbReference type="PANTHER" id="PTHR45436:SF14">
    <property type="entry name" value="SENSOR PROTEIN QSEC"/>
    <property type="match status" value="1"/>
</dbReference>
<evidence type="ECO:0000256" key="7">
    <source>
        <dbReference type="ARBA" id="ARBA00022741"/>
    </source>
</evidence>
<dbReference type="Gene3D" id="1.10.287.130">
    <property type="match status" value="1"/>
</dbReference>
<dbReference type="Gene3D" id="3.30.565.10">
    <property type="entry name" value="Histidine kinase-like ATPase, C-terminal domain"/>
    <property type="match status" value="1"/>
</dbReference>
<evidence type="ECO:0000256" key="8">
    <source>
        <dbReference type="ARBA" id="ARBA00022777"/>
    </source>
</evidence>
<dbReference type="SUPFAM" id="SSF47384">
    <property type="entry name" value="Homodimeric domain of signal transducing histidine kinase"/>
    <property type="match status" value="1"/>
</dbReference>
<dbReference type="RefSeq" id="WP_379911281.1">
    <property type="nucleotide sequence ID" value="NZ_JBHSWE010000001.1"/>
</dbReference>
<organism evidence="15 16">
    <name type="scientific">Marinobacterium aestuariivivens</name>
    <dbReference type="NCBI Taxonomy" id="1698799"/>
    <lineage>
        <taxon>Bacteria</taxon>
        <taxon>Pseudomonadati</taxon>
        <taxon>Pseudomonadota</taxon>
        <taxon>Gammaproteobacteria</taxon>
        <taxon>Oceanospirillales</taxon>
        <taxon>Oceanospirillaceae</taxon>
        <taxon>Marinobacterium</taxon>
    </lineage>
</organism>
<dbReference type="PROSITE" id="PS50109">
    <property type="entry name" value="HIS_KIN"/>
    <property type="match status" value="1"/>
</dbReference>
<evidence type="ECO:0000256" key="10">
    <source>
        <dbReference type="ARBA" id="ARBA00022989"/>
    </source>
</evidence>
<dbReference type="Pfam" id="PF00512">
    <property type="entry name" value="HisKA"/>
    <property type="match status" value="1"/>
</dbReference>
<feature type="domain" description="HAMP" evidence="14">
    <location>
        <begin position="193"/>
        <end position="245"/>
    </location>
</feature>
<evidence type="ECO:0000256" key="5">
    <source>
        <dbReference type="ARBA" id="ARBA00022679"/>
    </source>
</evidence>
<evidence type="ECO:0000256" key="11">
    <source>
        <dbReference type="ARBA" id="ARBA00023012"/>
    </source>
</evidence>
<keyword evidence="10" id="KW-1133">Transmembrane helix</keyword>
<keyword evidence="9 15" id="KW-0067">ATP-binding</keyword>
<evidence type="ECO:0000259" key="14">
    <source>
        <dbReference type="PROSITE" id="PS50885"/>
    </source>
</evidence>
<dbReference type="InterPro" id="IPR036890">
    <property type="entry name" value="HATPase_C_sf"/>
</dbReference>
<keyword evidence="4" id="KW-0597">Phosphoprotein</keyword>
<dbReference type="Proteomes" id="UP001596422">
    <property type="component" value="Unassembled WGS sequence"/>
</dbReference>
<dbReference type="EMBL" id="JBHSWE010000001">
    <property type="protein sequence ID" value="MFC6672868.1"/>
    <property type="molecule type" value="Genomic_DNA"/>
</dbReference>
<dbReference type="InterPro" id="IPR003661">
    <property type="entry name" value="HisK_dim/P_dom"/>
</dbReference>
<comment type="catalytic activity">
    <reaction evidence="1">
        <text>ATP + protein L-histidine = ADP + protein N-phospho-L-histidine.</text>
        <dbReference type="EC" id="2.7.13.3"/>
    </reaction>
</comment>
<keyword evidence="11" id="KW-0902">Two-component regulatory system</keyword>
<dbReference type="SMART" id="SM00388">
    <property type="entry name" value="HisKA"/>
    <property type="match status" value="1"/>
</dbReference>
<dbReference type="EC" id="2.7.13.3" evidence="3"/>
<keyword evidence="8" id="KW-0418">Kinase</keyword>
<evidence type="ECO:0000313" key="16">
    <source>
        <dbReference type="Proteomes" id="UP001596422"/>
    </source>
</evidence>
<keyword evidence="12" id="KW-0472">Membrane</keyword>
<dbReference type="InterPro" id="IPR050428">
    <property type="entry name" value="TCS_sensor_his_kinase"/>
</dbReference>
<dbReference type="PANTHER" id="PTHR45436">
    <property type="entry name" value="SENSOR HISTIDINE KINASE YKOH"/>
    <property type="match status" value="1"/>
</dbReference>
<dbReference type="CDD" id="cd00082">
    <property type="entry name" value="HisKA"/>
    <property type="match status" value="1"/>
</dbReference>
<dbReference type="InterPro" id="IPR005467">
    <property type="entry name" value="His_kinase_dom"/>
</dbReference>
<evidence type="ECO:0000256" key="2">
    <source>
        <dbReference type="ARBA" id="ARBA00004141"/>
    </source>
</evidence>
<dbReference type="Pfam" id="PF02518">
    <property type="entry name" value="HATPase_c"/>
    <property type="match status" value="1"/>
</dbReference>
<dbReference type="SMART" id="SM00387">
    <property type="entry name" value="HATPase_c"/>
    <property type="match status" value="1"/>
</dbReference>
<evidence type="ECO:0000256" key="9">
    <source>
        <dbReference type="ARBA" id="ARBA00022840"/>
    </source>
</evidence>
<dbReference type="InterPro" id="IPR003594">
    <property type="entry name" value="HATPase_dom"/>
</dbReference>
<gene>
    <name evidence="15" type="ORF">ACFQDL_24375</name>
</gene>
<sequence>MRSIRGFLMLMLVLLLGISTAVTVAWTYRHTSHEVEEVFDASLVQSAKVLRGLVVDHQQRQTLNALQRSVSLARLEGAPDEDRYDSGDPDDPGHPYEYQVGFQAGLLDGELLLSTPPEFPLRRPFRPGFETVGEGDSRWRIYTLRDSAHGLWIRSGHRMGVRDELTEQVADKVIIPLLVVLPLLLLMLSISIGRGLRPLVTIRHDLEQRRSDDLQPLPGRNLPSELQPVVASLNDLFVRVGETLERERRFTADAAHELRTPLAALRIHLEKLRLPETQTGDLLRGIDRMERVVAQLLMLARIEPQRGRLPCRPVVLEPLCCDLIAELYPRALERNLQIEFEGDEALEVPGDETLLGIMLRNLLENAIRYTREGDRLQLRLHSHEGQVTVEMVDHGPGLEADARQKVLDRFYRERKCSGDGAGLGLSIVSLIVELHQGRLSLDETPGGGLTVRIHLPAASDA</sequence>
<keyword evidence="7" id="KW-0547">Nucleotide-binding</keyword>
<feature type="domain" description="Histidine kinase" evidence="13">
    <location>
        <begin position="253"/>
        <end position="459"/>
    </location>
</feature>
<dbReference type="PRINTS" id="PR00344">
    <property type="entry name" value="BCTRLSENSOR"/>
</dbReference>